<gene>
    <name evidence="2" type="ORF">BCR44DRAFT_197231</name>
</gene>
<sequence length="169" mass="18197">MTRPQTAETKSTQSKIDPNLVDCCGCVPVRLGVFALIIFSLVYTIAAIAIDLKNGLNLTKSADVLISFILSGLNILALLVLLVTAIIHNVKVYGIAAKAYVFLWAVGMVVLAVTLATGSRPDFIGLNAVAKVLTVVGGFLVSAYWAWEINRYTKVLAFEVQEQKGQLLV</sequence>
<keyword evidence="3" id="KW-1185">Reference proteome</keyword>
<evidence type="ECO:0000313" key="3">
    <source>
        <dbReference type="Proteomes" id="UP000193411"/>
    </source>
</evidence>
<comment type="caution">
    <text evidence="2">The sequence shown here is derived from an EMBL/GenBank/DDBJ whole genome shotgun (WGS) entry which is preliminary data.</text>
</comment>
<accession>A0A1Y2HMN4</accession>
<protein>
    <recommendedName>
        <fullName evidence="4">MARVEL domain-containing protein</fullName>
    </recommendedName>
</protein>
<proteinExistence type="predicted"/>
<feature type="transmembrane region" description="Helical" evidence="1">
    <location>
        <begin position="31"/>
        <end position="52"/>
    </location>
</feature>
<keyword evidence="1" id="KW-1133">Transmembrane helix</keyword>
<evidence type="ECO:0000313" key="2">
    <source>
        <dbReference type="EMBL" id="ORZ35850.1"/>
    </source>
</evidence>
<evidence type="ECO:0008006" key="4">
    <source>
        <dbReference type="Google" id="ProtNLM"/>
    </source>
</evidence>
<feature type="transmembrane region" description="Helical" evidence="1">
    <location>
        <begin position="64"/>
        <end position="87"/>
    </location>
</feature>
<dbReference type="Proteomes" id="UP000193411">
    <property type="component" value="Unassembled WGS sequence"/>
</dbReference>
<keyword evidence="1" id="KW-0812">Transmembrane</keyword>
<dbReference type="EMBL" id="MCFL01000020">
    <property type="protein sequence ID" value="ORZ35850.1"/>
    <property type="molecule type" value="Genomic_DNA"/>
</dbReference>
<feature type="transmembrane region" description="Helical" evidence="1">
    <location>
        <begin position="128"/>
        <end position="147"/>
    </location>
</feature>
<organism evidence="2 3">
    <name type="scientific">Catenaria anguillulae PL171</name>
    <dbReference type="NCBI Taxonomy" id="765915"/>
    <lineage>
        <taxon>Eukaryota</taxon>
        <taxon>Fungi</taxon>
        <taxon>Fungi incertae sedis</taxon>
        <taxon>Blastocladiomycota</taxon>
        <taxon>Blastocladiomycetes</taxon>
        <taxon>Blastocladiales</taxon>
        <taxon>Catenariaceae</taxon>
        <taxon>Catenaria</taxon>
    </lineage>
</organism>
<keyword evidence="1" id="KW-0472">Membrane</keyword>
<name>A0A1Y2HMN4_9FUNG</name>
<reference evidence="2 3" key="1">
    <citation type="submission" date="2016-07" db="EMBL/GenBank/DDBJ databases">
        <title>Pervasive Adenine N6-methylation of Active Genes in Fungi.</title>
        <authorList>
            <consortium name="DOE Joint Genome Institute"/>
            <person name="Mondo S.J."/>
            <person name="Dannebaum R.O."/>
            <person name="Kuo R.C."/>
            <person name="Labutti K."/>
            <person name="Haridas S."/>
            <person name="Kuo A."/>
            <person name="Salamov A."/>
            <person name="Ahrendt S.R."/>
            <person name="Lipzen A."/>
            <person name="Sullivan W."/>
            <person name="Andreopoulos W.B."/>
            <person name="Clum A."/>
            <person name="Lindquist E."/>
            <person name="Daum C."/>
            <person name="Ramamoorthy G.K."/>
            <person name="Gryganskyi A."/>
            <person name="Culley D."/>
            <person name="Magnuson J.K."/>
            <person name="James T.Y."/>
            <person name="O'Malley M.A."/>
            <person name="Stajich J.E."/>
            <person name="Spatafora J.W."/>
            <person name="Visel A."/>
            <person name="Grigoriev I.V."/>
        </authorList>
    </citation>
    <scope>NUCLEOTIDE SEQUENCE [LARGE SCALE GENOMIC DNA]</scope>
    <source>
        <strain evidence="2 3">PL171</strain>
    </source>
</reference>
<dbReference type="AlphaFoldDB" id="A0A1Y2HMN4"/>
<feature type="transmembrane region" description="Helical" evidence="1">
    <location>
        <begin position="99"/>
        <end position="116"/>
    </location>
</feature>
<evidence type="ECO:0000256" key="1">
    <source>
        <dbReference type="SAM" id="Phobius"/>
    </source>
</evidence>